<dbReference type="GO" id="GO:1902490">
    <property type="term" value="P:regulation of sperm capacitation"/>
    <property type="evidence" value="ECO:0000318"/>
    <property type="project" value="GO_Central"/>
</dbReference>
<evidence type="ECO:0000313" key="5">
    <source>
        <dbReference type="VGNC" id="VGNC:23962"/>
    </source>
</evidence>
<reference evidence="3 4" key="1">
    <citation type="journal article" date="2009" name="Science">
        <title>Genome sequence, comparative analysis, and population genetics of the domestic horse.</title>
        <authorList>
            <consortium name="Broad Institute Genome Sequencing Platform"/>
            <consortium name="Broad Institute Whole Genome Assembly Team"/>
            <person name="Wade C.M."/>
            <person name="Giulotto E."/>
            <person name="Sigurdsson S."/>
            <person name="Zoli M."/>
            <person name="Gnerre S."/>
            <person name="Imsland F."/>
            <person name="Lear T.L."/>
            <person name="Adelson D.L."/>
            <person name="Bailey E."/>
            <person name="Bellone R.R."/>
            <person name="Bloecker H."/>
            <person name="Distl O."/>
            <person name="Edgar R.C."/>
            <person name="Garber M."/>
            <person name="Leeb T."/>
            <person name="Mauceli E."/>
            <person name="MacLeod J.N."/>
            <person name="Penedo M.C.T."/>
            <person name="Raison J.M."/>
            <person name="Sharpe T."/>
            <person name="Vogel J."/>
            <person name="Andersson L."/>
            <person name="Antczak D.F."/>
            <person name="Biagi T."/>
            <person name="Binns M.M."/>
            <person name="Chowdhary B.P."/>
            <person name="Coleman S.J."/>
            <person name="Della Valle G."/>
            <person name="Fryc S."/>
            <person name="Guerin G."/>
            <person name="Hasegawa T."/>
            <person name="Hill E.W."/>
            <person name="Jurka J."/>
            <person name="Kiialainen A."/>
            <person name="Lindgren G."/>
            <person name="Liu J."/>
            <person name="Magnani E."/>
            <person name="Mickelson J.R."/>
            <person name="Murray J."/>
            <person name="Nergadze S.G."/>
            <person name="Onofrio R."/>
            <person name="Pedroni S."/>
            <person name="Piras M.F."/>
            <person name="Raudsepp T."/>
            <person name="Rocchi M."/>
            <person name="Roeed K.H."/>
            <person name="Ryder O.A."/>
            <person name="Searle S."/>
            <person name="Skow L."/>
            <person name="Swinburne J.E."/>
            <person name="Syvaenen A.C."/>
            <person name="Tozaki T."/>
            <person name="Valberg S.J."/>
            <person name="Vaudin M."/>
            <person name="White J.R."/>
            <person name="Zody M.C."/>
            <person name="Lander E.S."/>
            <person name="Lindblad-Toh K."/>
        </authorList>
    </citation>
    <scope>NUCLEOTIDE SEQUENCE [LARGE SCALE GENOMIC DNA]</scope>
    <source>
        <strain evidence="3 4">Thoroughbred</strain>
    </source>
</reference>
<evidence type="ECO:0000256" key="1">
    <source>
        <dbReference type="ARBA" id="ARBA00010954"/>
    </source>
</evidence>
<dbReference type="PaxDb" id="9796-ENSECAP00000045500"/>
<evidence type="ECO:0000256" key="2">
    <source>
        <dbReference type="SAM" id="MobiDB-lite"/>
    </source>
</evidence>
<dbReference type="STRING" id="9796.ENSECAP00000045500"/>
<dbReference type="GO" id="GO:0010737">
    <property type="term" value="P:protein kinase A signaling"/>
    <property type="evidence" value="ECO:0000318"/>
    <property type="project" value="GO_Central"/>
</dbReference>
<evidence type="ECO:0000313" key="4">
    <source>
        <dbReference type="Proteomes" id="UP000002281"/>
    </source>
</evidence>
<dbReference type="InterPro" id="IPR008862">
    <property type="entry name" value="Tcp11"/>
</dbReference>
<dbReference type="GO" id="GO:0007281">
    <property type="term" value="P:germ cell development"/>
    <property type="evidence" value="ECO:0007669"/>
    <property type="project" value="Ensembl"/>
</dbReference>
<organism evidence="3 4">
    <name type="scientific">Equus caballus</name>
    <name type="common">Horse</name>
    <dbReference type="NCBI Taxonomy" id="9796"/>
    <lineage>
        <taxon>Eukaryota</taxon>
        <taxon>Metazoa</taxon>
        <taxon>Chordata</taxon>
        <taxon>Craniata</taxon>
        <taxon>Vertebrata</taxon>
        <taxon>Euteleostomi</taxon>
        <taxon>Mammalia</taxon>
        <taxon>Eutheria</taxon>
        <taxon>Laurasiatheria</taxon>
        <taxon>Perissodactyla</taxon>
        <taxon>Equidae</taxon>
        <taxon>Equus</taxon>
    </lineage>
</organism>
<reference evidence="3" key="2">
    <citation type="submission" date="2025-08" db="UniProtKB">
        <authorList>
            <consortium name="Ensembl"/>
        </authorList>
    </citation>
    <scope>IDENTIFICATION</scope>
    <source>
        <strain evidence="3">Thoroughbred</strain>
    </source>
</reference>
<feature type="compositionally biased region" description="Low complexity" evidence="2">
    <location>
        <begin position="477"/>
        <end position="491"/>
    </location>
</feature>
<feature type="compositionally biased region" description="Basic residues" evidence="2">
    <location>
        <begin position="95"/>
        <end position="105"/>
    </location>
</feature>
<feature type="region of interest" description="Disordered" evidence="2">
    <location>
        <begin position="1"/>
        <end position="254"/>
    </location>
</feature>
<dbReference type="Proteomes" id="UP000002281">
    <property type="component" value="Chromosome 20"/>
</dbReference>
<feature type="region of interest" description="Disordered" evidence="2">
    <location>
        <begin position="459"/>
        <end position="491"/>
    </location>
</feature>
<gene>
    <name evidence="3 5" type="primary">TCP11</name>
</gene>
<dbReference type="Ensembl" id="ENSECAT00000050705.2">
    <property type="protein sequence ID" value="ENSECAP00000045500.2"/>
    <property type="gene ID" value="ENSECAG00000012071.4"/>
</dbReference>
<comment type="similarity">
    <text evidence="1">Belongs to the TCP11 family.</text>
</comment>
<dbReference type="InParanoid" id="A0A3Q2ICR8"/>
<protein>
    <submittedName>
        <fullName evidence="3">T-complex 11</fullName>
    </submittedName>
</protein>
<feature type="compositionally biased region" description="Pro residues" evidence="2">
    <location>
        <begin position="165"/>
        <end position="177"/>
    </location>
</feature>
<dbReference type="PANTHER" id="PTHR12832:SF14">
    <property type="entry name" value="T-COMPLEX PROTEIN 11 HOMOLOG"/>
    <property type="match status" value="1"/>
</dbReference>
<dbReference type="VGNC" id="VGNC:23962">
    <property type="gene designation" value="TCP11"/>
</dbReference>
<name>A0A3Q2ICR8_HORSE</name>
<evidence type="ECO:0000313" key="3">
    <source>
        <dbReference type="Ensembl" id="ENSECAP00000045500.2"/>
    </source>
</evidence>
<keyword evidence="4" id="KW-1185">Reference proteome</keyword>
<feature type="compositionally biased region" description="Basic residues" evidence="2">
    <location>
        <begin position="112"/>
        <end position="123"/>
    </location>
</feature>
<dbReference type="PANTHER" id="PTHR12832">
    <property type="entry name" value="TESTIS-SPECIFIC PROTEIN PBS13 T-COMPLEX 11"/>
    <property type="match status" value="1"/>
</dbReference>
<feature type="compositionally biased region" description="Basic and acidic residues" evidence="2">
    <location>
        <begin position="83"/>
        <end position="94"/>
    </location>
</feature>
<dbReference type="GeneTree" id="ENSGT00940000161869"/>
<accession>A0A3Q2ICR8</accession>
<dbReference type="AlphaFoldDB" id="A0A3Q2ICR8"/>
<dbReference type="Bgee" id="ENSECAG00000012071">
    <property type="expression patterns" value="Expressed in testis and 20 other cell types or tissues"/>
</dbReference>
<sequence>MNLNGTAPASQPPRLPDRHVARALGFHAEGWEGGPPLTGRPGRAKEPSSWLGVCASRAVRTRRRERPRCTASLSKEFQRSSWRGREVTGRDGPRRPRSQRPRRLRARDGRGRSRRRFHGRARGQHVPLPLSRETGGALFSNRGRSHRAPRASRAGVRGLGLVSCAPPPGRSLPPAPRRPPRWYSPDPRPRGERAAGSRGGCGRGGDSISNMPDVEEKVPLQDPGDAESGACEPETSVPTQGDKSGPEDHPPRLTDTVIDVSKLSSETGMGHDFHVKEVFPPSSLEGKVKETMHNAFWDHLKEQLSATPPDFSCALELLKEIKEILLSLLLPRQNRLRSEIEDALDVDLLKQEAEHGALNVPHLSKYILNTMTLLCAPVRDEAVQKLESVTDPVRLLRGIFQVLGLMKMDMVNYTIQSLQPHLQEHSVQYERAKFQELLDKQPGLLDHTTKWLTQAAADLTAPPLPGPDTPDSSGVASPSPSEPVDSPEPLSPTMVLSQGFLNLLLWDPENEEFPETLQMDRARLQELESQLHRLTVLASVLLVASSFSGNVLFGSPQFVDKLKRVTKALTEEFDSRPEEAMLTLSEQVSQEIHQSLKSMGLAPLSSDNTASLKGQLQNIAAKENCVCSVIDQRIHLFLKCCLVLGVQRSLLDLPGGLTLIEAELAELGQKFVNLTRHNQQVFGPYYMEILKTLISPAQALETEVESL</sequence>
<dbReference type="Pfam" id="PF05794">
    <property type="entry name" value="Tcp11"/>
    <property type="match status" value="1"/>
</dbReference>
<proteinExistence type="inferred from homology"/>
<reference evidence="3" key="3">
    <citation type="submission" date="2025-09" db="UniProtKB">
        <authorList>
            <consortium name="Ensembl"/>
        </authorList>
    </citation>
    <scope>IDENTIFICATION</scope>
    <source>
        <strain evidence="3">Thoroughbred</strain>
    </source>
</reference>
<dbReference type="GO" id="GO:0001669">
    <property type="term" value="C:acrosomal vesicle"/>
    <property type="evidence" value="ECO:0000318"/>
    <property type="project" value="GO_Central"/>
</dbReference>
<dbReference type="GO" id="GO:0036126">
    <property type="term" value="C:sperm flagellum"/>
    <property type="evidence" value="ECO:0000318"/>
    <property type="project" value="GO_Central"/>
</dbReference>